<protein>
    <submittedName>
        <fullName evidence="5">Adaptin_N domain-containing protein</fullName>
    </submittedName>
</protein>
<accession>A0A158QBG7</accession>
<evidence type="ECO:0000256" key="1">
    <source>
        <dbReference type="SAM" id="MobiDB-lite"/>
    </source>
</evidence>
<name>A0A158QBG7_ENTVE</name>
<reference evidence="3 4" key="2">
    <citation type="submission" date="2018-10" db="EMBL/GenBank/DDBJ databases">
        <authorList>
            <consortium name="Pathogen Informatics"/>
        </authorList>
    </citation>
    <scope>NUCLEOTIDE SEQUENCE [LARGE SCALE GENOMIC DNA]</scope>
</reference>
<dbReference type="EMBL" id="UXUI01009871">
    <property type="protein sequence ID" value="VDD94433.1"/>
    <property type="molecule type" value="Genomic_DNA"/>
</dbReference>
<gene>
    <name evidence="3" type="ORF">EVEC_LOCUS9184</name>
</gene>
<dbReference type="AlphaFoldDB" id="A0A158QBG7"/>
<feature type="signal peptide" evidence="2">
    <location>
        <begin position="1"/>
        <end position="15"/>
    </location>
</feature>
<reference evidence="5" key="1">
    <citation type="submission" date="2016-04" db="UniProtKB">
        <authorList>
            <consortium name="WormBaseParasite"/>
        </authorList>
    </citation>
    <scope>IDENTIFICATION</scope>
</reference>
<evidence type="ECO:0000313" key="3">
    <source>
        <dbReference type="EMBL" id="VDD94433.1"/>
    </source>
</evidence>
<feature type="compositionally biased region" description="Low complexity" evidence="1">
    <location>
        <begin position="120"/>
        <end position="129"/>
    </location>
</feature>
<keyword evidence="2" id="KW-0732">Signal</keyword>
<feature type="compositionally biased region" description="Basic and acidic residues" evidence="1">
    <location>
        <begin position="136"/>
        <end position="148"/>
    </location>
</feature>
<proteinExistence type="predicted"/>
<evidence type="ECO:0000256" key="2">
    <source>
        <dbReference type="SAM" id="SignalP"/>
    </source>
</evidence>
<feature type="region of interest" description="Disordered" evidence="1">
    <location>
        <begin position="119"/>
        <end position="158"/>
    </location>
</feature>
<organism evidence="5">
    <name type="scientific">Enterobius vermicularis</name>
    <name type="common">Human pinworm</name>
    <dbReference type="NCBI Taxonomy" id="51028"/>
    <lineage>
        <taxon>Eukaryota</taxon>
        <taxon>Metazoa</taxon>
        <taxon>Ecdysozoa</taxon>
        <taxon>Nematoda</taxon>
        <taxon>Chromadorea</taxon>
        <taxon>Rhabditida</taxon>
        <taxon>Spirurina</taxon>
        <taxon>Oxyuridomorpha</taxon>
        <taxon>Oxyuroidea</taxon>
        <taxon>Oxyuridae</taxon>
        <taxon>Enterobius</taxon>
    </lineage>
</organism>
<dbReference type="WBParaSite" id="EVEC_0000978701-mRNA-1">
    <property type="protein sequence ID" value="EVEC_0000978701-mRNA-1"/>
    <property type="gene ID" value="EVEC_0000978701"/>
</dbReference>
<feature type="compositionally biased region" description="Polar residues" evidence="1">
    <location>
        <begin position="149"/>
        <end position="158"/>
    </location>
</feature>
<dbReference type="OrthoDB" id="5826122at2759"/>
<evidence type="ECO:0000313" key="5">
    <source>
        <dbReference type="WBParaSite" id="EVEC_0000978701-mRNA-1"/>
    </source>
</evidence>
<dbReference type="Proteomes" id="UP000274131">
    <property type="component" value="Unassembled WGS sequence"/>
</dbReference>
<evidence type="ECO:0000313" key="4">
    <source>
        <dbReference type="Proteomes" id="UP000274131"/>
    </source>
</evidence>
<sequence>MIQEKLAFLVPSVQAAICLLYAAVKSKTEAVIQNAKHAVFNILRCNPSIVYHFMEAVDRAVDGSYQQDIENDTSPAILVAPPSSSTYMSPSATPLAMFPAVTGMPSSYVTPDHCSRASDDSGFNSGFSSPATNGEFKSRFSSREDLQRTSRCSSRVNSRNIENRDNGLIMSYLSFGQD</sequence>
<feature type="chain" id="PRO_5043135332" evidence="2">
    <location>
        <begin position="16"/>
        <end position="178"/>
    </location>
</feature>
<keyword evidence="4" id="KW-1185">Reference proteome</keyword>